<evidence type="ECO:0000313" key="4">
    <source>
        <dbReference type="Proteomes" id="UP001465668"/>
    </source>
</evidence>
<keyword evidence="2" id="KW-0732">Signal</keyword>
<proteinExistence type="predicted"/>
<keyword evidence="4" id="KW-1185">Reference proteome</keyword>
<evidence type="ECO:0000256" key="1">
    <source>
        <dbReference type="SAM" id="MobiDB-lite"/>
    </source>
</evidence>
<gene>
    <name evidence="3" type="ORF">SCAR479_07141</name>
</gene>
<feature type="chain" id="PRO_5046773711" evidence="2">
    <location>
        <begin position="21"/>
        <end position="347"/>
    </location>
</feature>
<organism evidence="3 4">
    <name type="scientific">Seiridium cardinale</name>
    <dbReference type="NCBI Taxonomy" id="138064"/>
    <lineage>
        <taxon>Eukaryota</taxon>
        <taxon>Fungi</taxon>
        <taxon>Dikarya</taxon>
        <taxon>Ascomycota</taxon>
        <taxon>Pezizomycotina</taxon>
        <taxon>Sordariomycetes</taxon>
        <taxon>Xylariomycetidae</taxon>
        <taxon>Amphisphaeriales</taxon>
        <taxon>Sporocadaceae</taxon>
        <taxon>Seiridium</taxon>
    </lineage>
</organism>
<evidence type="ECO:0000256" key="2">
    <source>
        <dbReference type="SAM" id="SignalP"/>
    </source>
</evidence>
<accession>A0ABR2XQZ3</accession>
<protein>
    <submittedName>
        <fullName evidence="3">WSC domain-containing protein</fullName>
    </submittedName>
</protein>
<dbReference type="Proteomes" id="UP001465668">
    <property type="component" value="Unassembled WGS sequence"/>
</dbReference>
<dbReference type="EMBL" id="JARVKM010000029">
    <property type="protein sequence ID" value="KAK9776235.1"/>
    <property type="molecule type" value="Genomic_DNA"/>
</dbReference>
<feature type="signal peptide" evidence="2">
    <location>
        <begin position="1"/>
        <end position="20"/>
    </location>
</feature>
<sequence length="347" mass="35990">MRTLLTASAVCAVLASLVSSLVIERHELVTTISQRESVPYGFHPMPAKKKKCGGRPSVSSSFEPHSYSASISMTSTTGSSTSGSTISPISLSYTQSYGTDSSTSSFVVATSTSSSQTTISTISSSTSDTVTSTSTDSSISSQATSFTGSTTAESSTMSESSTTSSTTDSSSTSESTTSTSSTTTESSTTSSSATMTATGPCSTITGSYVLQVLPNTGDDTVDGNFAELQSAFGSGYRVSLNANRQNAQQFRFNADCSFATADGSLLAMVGDQANLHYQYFFSSVQAASSAVNVNWEANVCNMNPDNTLACTVMDQSTFQVTPGDPQLEIGNQNYGEELIINLIPVSG</sequence>
<evidence type="ECO:0000313" key="3">
    <source>
        <dbReference type="EMBL" id="KAK9776235.1"/>
    </source>
</evidence>
<comment type="caution">
    <text evidence="3">The sequence shown here is derived from an EMBL/GenBank/DDBJ whole genome shotgun (WGS) entry which is preliminary data.</text>
</comment>
<name>A0ABR2XQZ3_9PEZI</name>
<feature type="region of interest" description="Disordered" evidence="1">
    <location>
        <begin position="117"/>
        <end position="197"/>
    </location>
</feature>
<reference evidence="3 4" key="1">
    <citation type="submission" date="2024-02" db="EMBL/GenBank/DDBJ databases">
        <title>First draft genome assembly of two strains of Seiridium cardinale.</title>
        <authorList>
            <person name="Emiliani G."/>
            <person name="Scali E."/>
        </authorList>
    </citation>
    <scope>NUCLEOTIDE SEQUENCE [LARGE SCALE GENOMIC DNA]</scope>
    <source>
        <strain evidence="3 4">BM-138-000479</strain>
    </source>
</reference>